<keyword evidence="3" id="KW-1185">Reference proteome</keyword>
<evidence type="ECO:0000313" key="2">
    <source>
        <dbReference type="EMBL" id="KAH6826880.1"/>
    </source>
</evidence>
<feature type="region of interest" description="Disordered" evidence="1">
    <location>
        <begin position="261"/>
        <end position="289"/>
    </location>
</feature>
<dbReference type="PANTHER" id="PTHR32166">
    <property type="entry name" value="OSJNBA0013A04.12 PROTEIN"/>
    <property type="match status" value="1"/>
</dbReference>
<name>A0AAD4J473_PERFH</name>
<evidence type="ECO:0000313" key="3">
    <source>
        <dbReference type="Proteomes" id="UP001190926"/>
    </source>
</evidence>
<protein>
    <recommendedName>
        <fullName evidence="4">BED-type domain-containing protein</fullName>
    </recommendedName>
</protein>
<feature type="compositionally biased region" description="Low complexity" evidence="1">
    <location>
        <begin position="110"/>
        <end position="121"/>
    </location>
</feature>
<dbReference type="AlphaFoldDB" id="A0AAD4J473"/>
<dbReference type="Proteomes" id="UP001190926">
    <property type="component" value="Unassembled WGS sequence"/>
</dbReference>
<evidence type="ECO:0008006" key="4">
    <source>
        <dbReference type="Google" id="ProtNLM"/>
    </source>
</evidence>
<reference evidence="2 3" key="1">
    <citation type="journal article" date="2021" name="Nat. Commun.">
        <title>Incipient diploidization of the medicinal plant Perilla within 10,000 years.</title>
        <authorList>
            <person name="Zhang Y."/>
            <person name="Shen Q."/>
            <person name="Leng L."/>
            <person name="Zhang D."/>
            <person name="Chen S."/>
            <person name="Shi Y."/>
            <person name="Ning Z."/>
            <person name="Chen S."/>
        </authorList>
    </citation>
    <scope>NUCLEOTIDE SEQUENCE [LARGE SCALE GENOMIC DNA]</scope>
    <source>
        <strain evidence="3">cv. PC099</strain>
    </source>
</reference>
<dbReference type="PANTHER" id="PTHR32166:SF122">
    <property type="entry name" value="OS09G0499600 PROTEIN"/>
    <property type="match status" value="1"/>
</dbReference>
<feature type="region of interest" description="Disordered" evidence="1">
    <location>
        <begin position="1"/>
        <end position="24"/>
    </location>
</feature>
<organism evidence="2 3">
    <name type="scientific">Perilla frutescens var. hirtella</name>
    <name type="common">Perilla citriodora</name>
    <name type="synonym">Perilla setoyensis</name>
    <dbReference type="NCBI Taxonomy" id="608512"/>
    <lineage>
        <taxon>Eukaryota</taxon>
        <taxon>Viridiplantae</taxon>
        <taxon>Streptophyta</taxon>
        <taxon>Embryophyta</taxon>
        <taxon>Tracheophyta</taxon>
        <taxon>Spermatophyta</taxon>
        <taxon>Magnoliopsida</taxon>
        <taxon>eudicotyledons</taxon>
        <taxon>Gunneridae</taxon>
        <taxon>Pentapetalae</taxon>
        <taxon>asterids</taxon>
        <taxon>lamiids</taxon>
        <taxon>Lamiales</taxon>
        <taxon>Lamiaceae</taxon>
        <taxon>Nepetoideae</taxon>
        <taxon>Elsholtzieae</taxon>
        <taxon>Perilla</taxon>
    </lineage>
</organism>
<evidence type="ECO:0000256" key="1">
    <source>
        <dbReference type="SAM" id="MobiDB-lite"/>
    </source>
</evidence>
<proteinExistence type="predicted"/>
<gene>
    <name evidence="2" type="ORF">C2S53_016759</name>
</gene>
<feature type="compositionally biased region" description="Low complexity" evidence="1">
    <location>
        <begin position="81"/>
        <end position="93"/>
    </location>
</feature>
<comment type="caution">
    <text evidence="2">The sequence shown here is derived from an EMBL/GenBank/DDBJ whole genome shotgun (WGS) entry which is preliminary data.</text>
</comment>
<feature type="compositionally biased region" description="Polar residues" evidence="1">
    <location>
        <begin position="1"/>
        <end position="16"/>
    </location>
</feature>
<feature type="region of interest" description="Disordered" evidence="1">
    <location>
        <begin position="81"/>
        <end position="143"/>
    </location>
</feature>
<accession>A0AAD4J473</accession>
<dbReference type="EMBL" id="SDAM02000159">
    <property type="protein sequence ID" value="KAH6826880.1"/>
    <property type="molecule type" value="Genomic_DNA"/>
</dbReference>
<sequence length="311" mass="34774">MTSDGSNMGSIDSSGDPTRKYGTPDPNNKVHWTCLFCTRVFKGGSYRMKQHLVGGFQSCMKCPNPEHVRVEMESYMLKKVQSKQSSQMMPQSQHLPIDENEDEKDMETLGSSSKPKSVPPMKKMKGPLDVMFGSNPRPRLGSKNERKTIFDACDKACRDIALDKYGPGLVPPSMHELRVPLLKNKVDDVNLLMLDYKKEWAIKEDIGKLPRIKNALKKCIFMNGYIYNHMNEDNSNEVEDLVFEDDDLTWNVVSRATRANEPAYSTRGASKPTKTIASSSRVDKGKDLQTPVPVDIASMSVAGGDAGRTKM</sequence>